<keyword evidence="4" id="KW-1185">Reference proteome</keyword>
<dbReference type="PANTHER" id="PTHR35321:SF1">
    <property type="entry name" value="OS02G0753200 PROTEIN"/>
    <property type="match status" value="1"/>
</dbReference>
<accession>A0A8X9A986</accession>
<dbReference type="InterPro" id="IPR040306">
    <property type="entry name" value="Os02g0753200-like"/>
</dbReference>
<comment type="caution">
    <text evidence="3">The sequence shown here is derived from an EMBL/GenBank/DDBJ whole genome shotgun (WGS) entry which is preliminary data.</text>
</comment>
<evidence type="ECO:0000313" key="4">
    <source>
        <dbReference type="Proteomes" id="UP000298416"/>
    </source>
</evidence>
<organism evidence="3">
    <name type="scientific">Salvia splendens</name>
    <name type="common">Scarlet sage</name>
    <dbReference type="NCBI Taxonomy" id="180675"/>
    <lineage>
        <taxon>Eukaryota</taxon>
        <taxon>Viridiplantae</taxon>
        <taxon>Streptophyta</taxon>
        <taxon>Embryophyta</taxon>
        <taxon>Tracheophyta</taxon>
        <taxon>Spermatophyta</taxon>
        <taxon>Magnoliopsida</taxon>
        <taxon>eudicotyledons</taxon>
        <taxon>Gunneridae</taxon>
        <taxon>Pentapetalae</taxon>
        <taxon>asterids</taxon>
        <taxon>lamiids</taxon>
        <taxon>Lamiales</taxon>
        <taxon>Lamiaceae</taxon>
        <taxon>Nepetoideae</taxon>
        <taxon>Mentheae</taxon>
        <taxon>Salviinae</taxon>
        <taxon>Salvia</taxon>
        <taxon>Salvia subgen. Calosphace</taxon>
        <taxon>core Calosphace</taxon>
    </lineage>
</organism>
<evidence type="ECO:0000256" key="2">
    <source>
        <dbReference type="SAM" id="Phobius"/>
    </source>
</evidence>
<dbReference type="PANTHER" id="PTHR35321">
    <property type="entry name" value="OS02G0753200 PROTEIN"/>
    <property type="match status" value="1"/>
</dbReference>
<keyword evidence="2" id="KW-0472">Membrane</keyword>
<protein>
    <submittedName>
        <fullName evidence="3">Uncharacterized protein</fullName>
    </submittedName>
</protein>
<dbReference type="Proteomes" id="UP000298416">
    <property type="component" value="Unassembled WGS sequence"/>
</dbReference>
<reference evidence="3" key="2">
    <citation type="submission" date="2020-08" db="EMBL/GenBank/DDBJ databases">
        <title>Plant Genome Project.</title>
        <authorList>
            <person name="Zhang R.-G."/>
        </authorList>
    </citation>
    <scope>NUCLEOTIDE SEQUENCE</scope>
    <source>
        <strain evidence="3">Huo1</strain>
        <tissue evidence="3">Leaf</tissue>
    </source>
</reference>
<feature type="compositionally biased region" description="Low complexity" evidence="1">
    <location>
        <begin position="1"/>
        <end position="11"/>
    </location>
</feature>
<feature type="region of interest" description="Disordered" evidence="1">
    <location>
        <begin position="1"/>
        <end position="35"/>
    </location>
</feature>
<gene>
    <name evidence="3" type="ORF">SASPL_104622</name>
</gene>
<feature type="transmembrane region" description="Helical" evidence="2">
    <location>
        <begin position="107"/>
        <end position="138"/>
    </location>
</feature>
<feature type="compositionally biased region" description="Acidic residues" evidence="1">
    <location>
        <begin position="12"/>
        <end position="27"/>
    </location>
</feature>
<reference evidence="3" key="1">
    <citation type="submission" date="2018-01" db="EMBL/GenBank/DDBJ databases">
        <authorList>
            <person name="Mao J.F."/>
        </authorList>
    </citation>
    <scope>NUCLEOTIDE SEQUENCE</scope>
    <source>
        <strain evidence="3">Huo1</strain>
        <tissue evidence="3">Leaf</tissue>
    </source>
</reference>
<evidence type="ECO:0000256" key="1">
    <source>
        <dbReference type="SAM" id="MobiDB-lite"/>
    </source>
</evidence>
<dbReference type="AlphaFoldDB" id="A0A8X9A986"/>
<evidence type="ECO:0000313" key="3">
    <source>
        <dbReference type="EMBL" id="KAG6433018.1"/>
    </source>
</evidence>
<name>A0A8X9A986_SALSN</name>
<proteinExistence type="predicted"/>
<keyword evidence="2" id="KW-0812">Transmembrane</keyword>
<keyword evidence="2" id="KW-1133">Transmembrane helix</keyword>
<sequence>MSLSLLLSYSSADEDEEDQLSDDDTSSSEEPSHAVLRTVRSYKPLFDSDPPSSSSLPSALDAFSEVEGPPQFLNNSVKEEAVKEDVQRWRHGGKRHRKEKKGLPSGIYIYISIFSVSLGFFCSFSHSVRFVGVVRFIFRIFIMQ</sequence>
<dbReference type="EMBL" id="PNBA02000002">
    <property type="protein sequence ID" value="KAG6433018.1"/>
    <property type="molecule type" value="Genomic_DNA"/>
</dbReference>